<dbReference type="OrthoDB" id="10446377at2759"/>
<feature type="region of interest" description="Disordered" evidence="1">
    <location>
        <begin position="3215"/>
        <end position="3255"/>
    </location>
</feature>
<feature type="compositionally biased region" description="Polar residues" evidence="1">
    <location>
        <begin position="3161"/>
        <end position="3181"/>
    </location>
</feature>
<feature type="region of interest" description="Disordered" evidence="1">
    <location>
        <begin position="2267"/>
        <end position="2347"/>
    </location>
</feature>
<dbReference type="VEuPathDB" id="ToxoDB:BESB_007130"/>
<evidence type="ECO:0000313" key="2">
    <source>
        <dbReference type="EMBL" id="PFH38372.1"/>
    </source>
</evidence>
<feature type="compositionally biased region" description="Basic and acidic residues" evidence="1">
    <location>
        <begin position="2038"/>
        <end position="2048"/>
    </location>
</feature>
<feature type="compositionally biased region" description="Low complexity" evidence="1">
    <location>
        <begin position="2520"/>
        <end position="2539"/>
    </location>
</feature>
<evidence type="ECO:0000256" key="1">
    <source>
        <dbReference type="SAM" id="MobiDB-lite"/>
    </source>
</evidence>
<feature type="region of interest" description="Disordered" evidence="1">
    <location>
        <begin position="2518"/>
        <end position="2540"/>
    </location>
</feature>
<feature type="compositionally biased region" description="Basic and acidic residues" evidence="1">
    <location>
        <begin position="1351"/>
        <end position="1362"/>
    </location>
</feature>
<feature type="region of interest" description="Disordered" evidence="1">
    <location>
        <begin position="1500"/>
        <end position="1567"/>
    </location>
</feature>
<feature type="compositionally biased region" description="Low complexity" evidence="1">
    <location>
        <begin position="245"/>
        <end position="254"/>
    </location>
</feature>
<evidence type="ECO:0000313" key="3">
    <source>
        <dbReference type="Proteomes" id="UP000224006"/>
    </source>
</evidence>
<accession>A0A2A9MQP2</accession>
<feature type="compositionally biased region" description="Low complexity" evidence="1">
    <location>
        <begin position="170"/>
        <end position="179"/>
    </location>
</feature>
<feature type="compositionally biased region" description="Polar residues" evidence="1">
    <location>
        <begin position="2016"/>
        <end position="2031"/>
    </location>
</feature>
<reference evidence="2 3" key="1">
    <citation type="submission" date="2017-09" db="EMBL/GenBank/DDBJ databases">
        <title>Genome sequencing of Besnoitia besnoiti strain Bb-Ger1.</title>
        <authorList>
            <person name="Schares G."/>
            <person name="Venepally P."/>
            <person name="Lorenzi H.A."/>
        </authorList>
    </citation>
    <scope>NUCLEOTIDE SEQUENCE [LARGE SCALE GENOMIC DNA]</scope>
    <source>
        <strain evidence="2 3">Bb-Ger1</strain>
    </source>
</reference>
<feature type="region of interest" description="Disordered" evidence="1">
    <location>
        <begin position="513"/>
        <end position="618"/>
    </location>
</feature>
<feature type="compositionally biased region" description="Basic and acidic residues" evidence="1">
    <location>
        <begin position="1893"/>
        <end position="1932"/>
    </location>
</feature>
<feature type="region of interest" description="Disordered" evidence="1">
    <location>
        <begin position="1718"/>
        <end position="1785"/>
    </location>
</feature>
<gene>
    <name evidence="2" type="ORF">BESB_007130</name>
</gene>
<keyword evidence="3" id="KW-1185">Reference proteome</keyword>
<feature type="compositionally biased region" description="Low complexity" evidence="1">
    <location>
        <begin position="2310"/>
        <end position="2322"/>
    </location>
</feature>
<feature type="region of interest" description="Disordered" evidence="1">
    <location>
        <begin position="825"/>
        <end position="938"/>
    </location>
</feature>
<proteinExistence type="predicted"/>
<sequence length="3271" mass="342517">MTTKRVYTRPPNSQAPRDQSQRQNSPENRTPPAVRPEPRVHAAPAPDEAAAGGCPQPPRPCPCASCELLPVPKEAVCGGSGSASRSALETPCRGQAPSAVERELARPLTAAPDDQSSLSQKPRQQSTDRREKQREGHGETLGAALRGLRAGKKTQPPTGYVELSWPAPEPEGAQAPQQALNTWATLESATAADSPRRARAFTAAAVHGERRSAWERAALASSKARRQASFPRSASCAETHAPETAVVASKSKASQAPDVLSPSAPSERPFWKTLKSPPAPPRRRTPRLPSPALTSGSSGAGYRRALERQLTVLEHRLAEFLGTLASAAPASLAAATAAVAAGPPGGTDLACPEPDTEASPAHTFRCPQRGGVSPETMPRLRGLDHQVGKEHTTENLGWSGTCTPMAKGRRAAPRQAPQCAYSDDSEEGSASLSAGPSDSASLWTDAGDCGGAPLAFSPPTAPQEWRANRVDTGQRGASPHLLGLLHREQPPQDSIPSPSYTVCMRPRSVCAPGSEANRWAAGGGSSCRGSPKSSGGASQRATSAEGPSAGGLAMASFAGSALSGEGPGAEGPVGRRQSGDAHARSSTDSRSGARICRGDEDAEGVSTQPNGATAFRKRLRNATPSALLAGLAVDCSRGGGTSPSTSSPAAHPRDQRPRAGVGEPQICQRETTHSREDSDSMPHQLAPLAASTSTPCGTGLKWSGDRAARGEASDPSPLSPLLTPSAETGGANFSLSSPSTCSLSSRRLFLSPALSGCDEWPCSSLATPSTAATYTHDASTSPALISQDSARAPHLKGVGDSAESGLKKKKAAYADAQKNKLHTPCSALSSGLTKDHSPLSSEDGISLRSSPLLSPPLASTRSLSSPSVQLPSDAPSRSRFSLLRLRRPPASCGDAGGGSSDTQPWKAGHRRRQSAGLIPRLAGGSAAPEKAPKASTGYSSADGQIRLQLFQSLLVVLRCLDEVKSLRRGAEVFATHGAASPRPLHQGSGGVSPADAVLAATATPPREPAGPLEGEAEGRRDSFACDLRGVLKRLADVASTSVEAAATAAALAALPAPADARSTWTPMRGIAHRRQEKTPRKDEVSCRFSAAVFAVSEAAADAAAWAARTLEAERESRSPARLFSVNRHGNGDDVEAINRSTRAGHRLAARSHSQSKRSHSAPGRVRGRPTSDCAEEETAAQKTAGDDGGGRRDSEGTGRRVTPRGPKGGRASGRQGRACREVAEACTASRHKDGGTKSRSLSTSGAFGRNGHSSGPSHGYALKLSAHQTTADRVEAPEGVPQRSSEENGIHRQRKRALALLEGSWVIRLLPPACGEEHPSPARDSDGATASARYAAAHVLRALAGMRRTKKPDSFKRGRRDSPASQGPTCSPCRPGGANKATGESGEAPCRLPKQEKCFLFVSADFGYLCCAAAPPPSVVRAAAEAEEADRVWSSRAFEVEEAPGCGPGETRAAQRAGEIFDEFAPGNSRARSDKLQRGRVRLHHVESLAGSQVKLPYVHSRRWMPQKTGEADSTQGRRSSGSSEQEGQDETHTPGRVAPEDIHVSDSSMSSSGGRGGDSQSLGAQNACSTGSLHALRGVYGSASDGASLSSEASRLSPSAPGWGGKSAEAAQSPAAADCPICRGGLQETGLGASRARKAMPARGSAATAMLPSSGFPRGSGQPRREVLGFCRLSHSTLRRPHARDHARRRLAPVLAPSTCAWGEAKTPHSRVLLLGAQTTPRGPRAQSADEKKSGGAALTDTWDRRERGREAADAKRSGAGEEADTSERAVTTRHGDDGNASDASVAPSVLCVSLPGFAPCRRRQGASSRQACRPTSLPANARRSATRGRAEGGGRPAAGDRGLFRKPSEGEANLQPPAALRRPSAISDSGLPASRSEAREGGGTAKQRSRRPVEAMRDGRPRAERRRSSAESHERRLGRASDCDNMPPREGRRRASASDLALPLSSFSRDAWQLVLPLSAIDSLEYGYCSHAYRVLQQSKCAPLLAIPPYLCWSVRVRASRDGAADTEREAESRSGSGTLARQRQSGHQSSKRRVSPRDASKETRRSPLQRACGSHRNCGERTERAAPTISNPTKGRHAKQSCTTLDFIVLSEEDAAKWVVSLNGLIRHSPLRVLFTAEEFSRQLRVMRMHHMQRLRLEFLLAHTSLCAGGLQGKATVSKLLSDGFLPSPYFDFTAETLTYARANTGSSAHLLLSGGQRPVSIRDSTTLRDHSNLAAEILALHCAQTTSGAGKHAPDLEEPISRGAENGDQFVEFGPLGDDACCRHQNPRGPSGAHTALDPREETHETLRGRRLRTGRCPSSPPQLAGCGSCRSTTTGSSAEYSSGEDVPHALPARTPRRGLPLSRVPGLLAQDDVASDSHSGAVRPPVYLASFSQSLARLDPLQPESCDATELSPSSLSPLSMDASAELKHAASRCLTCASGGGKASAAAARTQRTSGSCHRCADIRAAAELFVRAVRTKSDGATALGCASYLATEAQTPSRILHKRKDEAKTTQMPGREAGVLRQPQGSRWTWVFESSSSQGQAAEAGERAQGQASPSRHFFCMQRPFHPGQLLHGLAADSTAGSAGRDEANAFSSLDSSEALTTRSVSSKGVSLSAASPKLETGIAVEPIAGTVSANAFLRDGHCPVLPGHAWAVAVPPAATRSAGRCRRDEMDSVSANQRPAASAGEATSTGPQPRPRPLSRRPFIGATAVRAFLSLVQRGWGRRRDTCAGTDPRSAGSLGVPLESWIYEGETAAGGQHPPSLPCVASQCTSPQPCFALNCAAAMCPLSASAAAAGVQAHAKEAMGFPRPTPVCGSYSGSCVNSEQSAWGHTPRDSFATVCGLDFYAHENERRLCMRNGGAVAREISKKSQESPGEGAALARVFDARPTPASGCHAAKKGALKRSSSFFARRRSSEKVTAAVEAKNLQRSASCCAGEGWRPHDSHSLPQAPRAHWKWGVSTNSRLESEQESFPPQRCNARRGEARGPRRPAGKECGCLPPVIEPERVSGEKALASLPHYGSACAFSVAPAAFSVGMHCLPTCSLEGGYPCMQWVSYPLASSLAGARPPAAEFPETDGGGSWVTGPSQEEGPAAEWVRPLCWTFGLPPPHPVHVHRMHSAGQATGSELFSVDSAEASRDAGSGEGVVWSGHVPPVLEPGGGEGTGVGVQAREGAHTSPQHTPNSPEASVSVHSANPSSICPPWASGCRGQSPAAAAGGLAVSRADAAGIGVDDSRQPHDSIQNPAADSSPRLLAEETQSKSLATPGVADDDEEEVQFCIFSEEKGT</sequence>
<feature type="compositionally biased region" description="Polar residues" evidence="1">
    <location>
        <begin position="1237"/>
        <end position="1256"/>
    </location>
</feature>
<dbReference type="GeneID" id="40305776"/>
<feature type="compositionally biased region" description="Basic and acidic residues" evidence="1">
    <location>
        <begin position="670"/>
        <end position="680"/>
    </location>
</feature>
<protein>
    <submittedName>
        <fullName evidence="2">Uncharacterized protein</fullName>
    </submittedName>
</protein>
<feature type="compositionally biased region" description="Basic residues" evidence="1">
    <location>
        <begin position="1142"/>
        <end position="1159"/>
    </location>
</feature>
<feature type="compositionally biased region" description="Basic and acidic residues" evidence="1">
    <location>
        <begin position="381"/>
        <end position="393"/>
    </location>
</feature>
<dbReference type="Proteomes" id="UP000224006">
    <property type="component" value="Chromosome I"/>
</dbReference>
<feature type="compositionally biased region" description="Basic and acidic residues" evidence="1">
    <location>
        <begin position="703"/>
        <end position="712"/>
    </location>
</feature>
<dbReference type="RefSeq" id="XP_029222381.1">
    <property type="nucleotide sequence ID" value="XM_029359468.1"/>
</dbReference>
<feature type="region of interest" description="Disordered" evidence="1">
    <location>
        <begin position="1343"/>
        <end position="1387"/>
    </location>
</feature>
<comment type="caution">
    <text evidence="2">The sequence shown here is derived from an EMBL/GenBank/DDBJ whole genome shotgun (WGS) entry which is preliminary data.</text>
</comment>
<feature type="region of interest" description="Disordered" evidence="1">
    <location>
        <begin position="2950"/>
        <end position="2976"/>
    </location>
</feature>
<feature type="compositionally biased region" description="Low complexity" evidence="1">
    <location>
        <begin position="1588"/>
        <end position="1602"/>
    </location>
</feature>
<feature type="compositionally biased region" description="Basic and acidic residues" evidence="1">
    <location>
        <begin position="1743"/>
        <end position="1761"/>
    </location>
</feature>
<feature type="compositionally biased region" description="Polar residues" evidence="1">
    <location>
        <begin position="428"/>
        <end position="442"/>
    </location>
</feature>
<feature type="compositionally biased region" description="Basic and acidic residues" evidence="1">
    <location>
        <begin position="2005"/>
        <end position="2015"/>
    </location>
</feature>
<feature type="compositionally biased region" description="Polar residues" evidence="1">
    <location>
        <begin position="2661"/>
        <end position="2678"/>
    </location>
</feature>
<feature type="compositionally biased region" description="Low complexity" evidence="1">
    <location>
        <begin position="713"/>
        <end position="725"/>
    </location>
</feature>
<organism evidence="2 3">
    <name type="scientific">Besnoitia besnoiti</name>
    <name type="common">Apicomplexan protozoan</name>
    <dbReference type="NCBI Taxonomy" id="94643"/>
    <lineage>
        <taxon>Eukaryota</taxon>
        <taxon>Sar</taxon>
        <taxon>Alveolata</taxon>
        <taxon>Apicomplexa</taxon>
        <taxon>Conoidasida</taxon>
        <taxon>Coccidia</taxon>
        <taxon>Eucoccidiorida</taxon>
        <taxon>Eimeriorina</taxon>
        <taxon>Sarcocystidae</taxon>
        <taxon>Besnoitia</taxon>
    </lineage>
</organism>
<feature type="region of interest" description="Disordered" evidence="1">
    <location>
        <begin position="1584"/>
        <end position="1612"/>
    </location>
</feature>
<feature type="compositionally biased region" description="Polar residues" evidence="1">
    <location>
        <begin position="114"/>
        <end position="125"/>
    </location>
</feature>
<feature type="compositionally biased region" description="Polar residues" evidence="1">
    <location>
        <begin position="527"/>
        <end position="542"/>
    </location>
</feature>
<feature type="compositionally biased region" description="Basic and acidic residues" evidence="1">
    <location>
        <begin position="1184"/>
        <end position="1198"/>
    </location>
</feature>
<dbReference type="KEGG" id="bbes:BESB_007130"/>
<feature type="compositionally biased region" description="Low complexity" evidence="1">
    <location>
        <begin position="1546"/>
        <end position="1564"/>
    </location>
</feature>
<dbReference type="EMBL" id="NWUJ01000001">
    <property type="protein sequence ID" value="PFH38372.1"/>
    <property type="molecule type" value="Genomic_DNA"/>
</dbReference>
<feature type="compositionally biased region" description="Low complexity" evidence="1">
    <location>
        <begin position="1513"/>
        <end position="1526"/>
    </location>
</feature>
<feature type="compositionally biased region" description="Basic and acidic residues" evidence="1">
    <location>
        <begin position="577"/>
        <end position="587"/>
    </location>
</feature>
<feature type="compositionally biased region" description="Low complexity" evidence="1">
    <location>
        <begin position="846"/>
        <end position="867"/>
    </location>
</feature>
<feature type="region of interest" description="Disordered" evidence="1">
    <location>
        <begin position="1"/>
        <end position="301"/>
    </location>
</feature>
<feature type="region of interest" description="Disordered" evidence="1">
    <location>
        <begin position="1806"/>
        <end position="1939"/>
    </location>
</feature>
<feature type="region of interest" description="Disordered" evidence="1">
    <location>
        <begin position="346"/>
        <end position="462"/>
    </location>
</feature>
<feature type="compositionally biased region" description="Polar residues" evidence="1">
    <location>
        <begin position="1"/>
        <end position="28"/>
    </location>
</feature>
<feature type="compositionally biased region" description="Low complexity" evidence="1">
    <location>
        <begin position="42"/>
        <end position="54"/>
    </location>
</feature>
<feature type="compositionally biased region" description="Low complexity" evidence="1">
    <location>
        <begin position="875"/>
        <end position="893"/>
    </location>
</feature>
<feature type="region of interest" description="Disordered" evidence="1">
    <location>
        <begin position="2005"/>
        <end position="2080"/>
    </location>
</feature>
<feature type="compositionally biased region" description="Basic and acidic residues" evidence="1">
    <location>
        <begin position="1530"/>
        <end position="1545"/>
    </location>
</feature>
<feature type="region of interest" description="Disordered" evidence="1">
    <location>
        <begin position="771"/>
        <end position="805"/>
    </location>
</feature>
<feature type="region of interest" description="Disordered" evidence="1">
    <location>
        <begin position="3137"/>
        <end position="3181"/>
    </location>
</feature>
<feature type="compositionally biased region" description="Polar residues" evidence="1">
    <location>
        <begin position="771"/>
        <end position="789"/>
    </location>
</feature>
<name>A0A2A9MQP2_BESBE</name>
<feature type="region of interest" description="Disordered" evidence="1">
    <location>
        <begin position="1111"/>
        <end position="1291"/>
    </location>
</feature>
<feature type="region of interest" description="Disordered" evidence="1">
    <location>
        <begin position="633"/>
        <end position="741"/>
    </location>
</feature>
<feature type="compositionally biased region" description="Basic and acidic residues" evidence="1">
    <location>
        <begin position="2281"/>
        <end position="2292"/>
    </location>
</feature>
<feature type="region of interest" description="Disordered" evidence="1">
    <location>
        <begin position="2650"/>
        <end position="2689"/>
    </location>
</feature>
<feature type="compositionally biased region" description="Basic and acidic residues" evidence="1">
    <location>
        <begin position="126"/>
        <end position="138"/>
    </location>
</feature>